<dbReference type="OrthoDB" id="7011085at2"/>
<feature type="region of interest" description="Disordered" evidence="1">
    <location>
        <begin position="120"/>
        <end position="145"/>
    </location>
</feature>
<dbReference type="RefSeq" id="WP_004177709.1">
    <property type="nucleotide sequence ID" value="NZ_CP021106.3"/>
</dbReference>
<dbReference type="SUPFAM" id="SSF47413">
    <property type="entry name" value="lambda repressor-like DNA-binding domains"/>
    <property type="match status" value="1"/>
</dbReference>
<reference evidence="3 4" key="1">
    <citation type="journal article" date="2015" name="Int. J. Syst. Evol. Microbiol.">
        <title>Nitrosospira lacus sp. nov., a psychrotolerant, ammonia-oxidizing bacterium from sandy lake sediment.</title>
        <authorList>
            <person name="Urakawa H."/>
            <person name="Garcia J.C."/>
            <person name="Nielsen J.L."/>
            <person name="Le V.Q."/>
            <person name="Kozlowski J.A."/>
            <person name="Stein L.Y."/>
            <person name="Lim C.K."/>
            <person name="Pommerening-Roser A."/>
            <person name="Martens-Habbena W."/>
            <person name="Stahl D.A."/>
            <person name="Klotz M.G."/>
        </authorList>
    </citation>
    <scope>NUCLEOTIDE SEQUENCE [LARGE SCALE GENOMIC DNA]</scope>
    <source>
        <strain evidence="3 4">APG3</strain>
    </source>
</reference>
<dbReference type="KEGG" id="nlc:EBAPG3_010420"/>
<protein>
    <submittedName>
        <fullName evidence="3">Transcriptional regulator</fullName>
    </submittedName>
</protein>
<dbReference type="InterPro" id="IPR010982">
    <property type="entry name" value="Lambda_DNA-bd_dom_sf"/>
</dbReference>
<accession>A0A1W6SQT5</accession>
<name>A0A1W6SQT5_9PROT</name>
<dbReference type="EMBL" id="CP021106">
    <property type="protein sequence ID" value="ARO88156.1"/>
    <property type="molecule type" value="Genomic_DNA"/>
</dbReference>
<dbReference type="Gene3D" id="1.10.260.40">
    <property type="entry name" value="lambda repressor-like DNA-binding domains"/>
    <property type="match status" value="1"/>
</dbReference>
<sequence length="145" mass="16113">MQPFYERLIEERKRLGLTQDEMAHEAGVAKRTYCNYEAGISAPTAVQLGVIALIGVDVQYVMTGNRQTAISLEQERAGYVVEVLSKEEQALLDNYRNSPPEGKTAIKAVGVAVAKSDKDKAIENYEGPEKRVGERRQGDRRQKSA</sequence>
<dbReference type="Pfam" id="PF01381">
    <property type="entry name" value="HTH_3"/>
    <property type="match status" value="1"/>
</dbReference>
<evidence type="ECO:0000259" key="2">
    <source>
        <dbReference type="PROSITE" id="PS50943"/>
    </source>
</evidence>
<dbReference type="CDD" id="cd00093">
    <property type="entry name" value="HTH_XRE"/>
    <property type="match status" value="1"/>
</dbReference>
<dbReference type="GO" id="GO:0003677">
    <property type="term" value="F:DNA binding"/>
    <property type="evidence" value="ECO:0007669"/>
    <property type="project" value="InterPro"/>
</dbReference>
<dbReference type="InterPro" id="IPR001387">
    <property type="entry name" value="Cro/C1-type_HTH"/>
</dbReference>
<evidence type="ECO:0000313" key="3">
    <source>
        <dbReference type="EMBL" id="ARO88156.1"/>
    </source>
</evidence>
<dbReference type="eggNOG" id="COG1396">
    <property type="taxonomic scope" value="Bacteria"/>
</dbReference>
<proteinExistence type="predicted"/>
<evidence type="ECO:0000256" key="1">
    <source>
        <dbReference type="SAM" id="MobiDB-lite"/>
    </source>
</evidence>
<feature type="domain" description="HTH cro/C1-type" evidence="2">
    <location>
        <begin position="8"/>
        <end position="61"/>
    </location>
</feature>
<dbReference type="Proteomes" id="UP000012179">
    <property type="component" value="Chromosome"/>
</dbReference>
<organism evidence="3 4">
    <name type="scientific">Nitrosospira lacus</name>
    <dbReference type="NCBI Taxonomy" id="1288494"/>
    <lineage>
        <taxon>Bacteria</taxon>
        <taxon>Pseudomonadati</taxon>
        <taxon>Pseudomonadota</taxon>
        <taxon>Betaproteobacteria</taxon>
        <taxon>Nitrosomonadales</taxon>
        <taxon>Nitrosomonadaceae</taxon>
        <taxon>Nitrosospira</taxon>
    </lineage>
</organism>
<dbReference type="PROSITE" id="PS50943">
    <property type="entry name" value="HTH_CROC1"/>
    <property type="match status" value="1"/>
</dbReference>
<dbReference type="SMART" id="SM00530">
    <property type="entry name" value="HTH_XRE"/>
    <property type="match status" value="1"/>
</dbReference>
<evidence type="ECO:0000313" key="4">
    <source>
        <dbReference type="Proteomes" id="UP000012179"/>
    </source>
</evidence>
<dbReference type="AlphaFoldDB" id="A0A1W6SQT5"/>
<keyword evidence="4" id="KW-1185">Reference proteome</keyword>
<gene>
    <name evidence="3" type="ORF">EBAPG3_010420</name>
</gene>